<dbReference type="OrthoDB" id="2094415at2759"/>
<dbReference type="VEuPathDB" id="FungiDB:SPPG_00302"/>
<evidence type="ECO:0000313" key="2">
    <source>
        <dbReference type="EMBL" id="KND04582.1"/>
    </source>
</evidence>
<name>A0A0L0HU31_SPIPD</name>
<evidence type="ECO:0000256" key="1">
    <source>
        <dbReference type="SAM" id="MobiDB-lite"/>
    </source>
</evidence>
<dbReference type="STRING" id="645134.A0A0L0HU31"/>
<gene>
    <name evidence="2" type="ORF">SPPG_00302</name>
</gene>
<dbReference type="EMBL" id="KQ257450">
    <property type="protein sequence ID" value="KND04582.1"/>
    <property type="molecule type" value="Genomic_DNA"/>
</dbReference>
<sequence>MAIKIIHGSTTYGPIRSPSTIRFICTALKIPFRASPSLRGISDPTKAYSAQEPDASVVAGLYELTSKSDVVWDDSIDAEGMAKDCKPTADKQGGNTFPRPKLEAPTPTFDVSAVMEKKEPNTDLDVGIEALLFVVSSIPARYFKYNKILAAKMDQALAEVDILQQSLNDLYGDTKKARCESSTTNIPLETMRTFIQYRIATILSDVWSSVWHKFGPKYRKYHVTDVTTSAALERAEHCLNRLHVWRRTMDAQTWNQMKNSSTMGHLINVAKLWRRGKYNPPVVEIDMANVFGETSWRYLTRPAHSPRVPSNECTQMVDSLSALRAVRLLFIDAMIWSDRHGLPRYQKA</sequence>
<dbReference type="InParanoid" id="A0A0L0HU31"/>
<protein>
    <submittedName>
        <fullName evidence="2">Uncharacterized protein</fullName>
    </submittedName>
</protein>
<feature type="region of interest" description="Disordered" evidence="1">
    <location>
        <begin position="83"/>
        <end position="102"/>
    </location>
</feature>
<organism evidence="2 3">
    <name type="scientific">Spizellomyces punctatus (strain DAOM BR117)</name>
    <dbReference type="NCBI Taxonomy" id="645134"/>
    <lineage>
        <taxon>Eukaryota</taxon>
        <taxon>Fungi</taxon>
        <taxon>Fungi incertae sedis</taxon>
        <taxon>Chytridiomycota</taxon>
        <taxon>Chytridiomycota incertae sedis</taxon>
        <taxon>Chytridiomycetes</taxon>
        <taxon>Spizellomycetales</taxon>
        <taxon>Spizellomycetaceae</taxon>
        <taxon>Spizellomyces</taxon>
    </lineage>
</organism>
<evidence type="ECO:0000313" key="3">
    <source>
        <dbReference type="Proteomes" id="UP000053201"/>
    </source>
</evidence>
<reference evidence="2 3" key="1">
    <citation type="submission" date="2009-08" db="EMBL/GenBank/DDBJ databases">
        <title>The Genome Sequence of Spizellomyces punctatus strain DAOM BR117.</title>
        <authorList>
            <consortium name="The Broad Institute Genome Sequencing Platform"/>
            <person name="Russ C."/>
            <person name="Cuomo C."/>
            <person name="Shea T."/>
            <person name="Young S.K."/>
            <person name="Zeng Q."/>
            <person name="Koehrsen M."/>
            <person name="Haas B."/>
            <person name="Borodovsky M."/>
            <person name="Guigo R."/>
            <person name="Alvarado L."/>
            <person name="Berlin A."/>
            <person name="Bochicchio J."/>
            <person name="Borenstein D."/>
            <person name="Chapman S."/>
            <person name="Chen Z."/>
            <person name="Engels R."/>
            <person name="Freedman E."/>
            <person name="Gellesch M."/>
            <person name="Goldberg J."/>
            <person name="Griggs A."/>
            <person name="Gujja S."/>
            <person name="Heiman D."/>
            <person name="Hepburn T."/>
            <person name="Howarth C."/>
            <person name="Jen D."/>
            <person name="Larson L."/>
            <person name="Lewis B."/>
            <person name="Mehta T."/>
            <person name="Park D."/>
            <person name="Pearson M."/>
            <person name="Roberts A."/>
            <person name="Saif S."/>
            <person name="Shenoy N."/>
            <person name="Sisk P."/>
            <person name="Stolte C."/>
            <person name="Sykes S."/>
            <person name="Thomson T."/>
            <person name="Walk T."/>
            <person name="White J."/>
            <person name="Yandava C."/>
            <person name="Burger G."/>
            <person name="Gray M.W."/>
            <person name="Holland P.W.H."/>
            <person name="King N."/>
            <person name="Lang F.B.F."/>
            <person name="Roger A.J."/>
            <person name="Ruiz-Trillo I."/>
            <person name="Lander E."/>
            <person name="Nusbaum C."/>
        </authorList>
    </citation>
    <scope>NUCLEOTIDE SEQUENCE [LARGE SCALE GENOMIC DNA]</scope>
    <source>
        <strain evidence="2 3">DAOM BR117</strain>
    </source>
</reference>
<dbReference type="RefSeq" id="XP_016612621.1">
    <property type="nucleotide sequence ID" value="XM_016748631.1"/>
</dbReference>
<accession>A0A0L0HU31</accession>
<dbReference type="GeneID" id="27684038"/>
<dbReference type="AlphaFoldDB" id="A0A0L0HU31"/>
<keyword evidence="3" id="KW-1185">Reference proteome</keyword>
<dbReference type="Proteomes" id="UP000053201">
    <property type="component" value="Unassembled WGS sequence"/>
</dbReference>
<proteinExistence type="predicted"/>